<organism evidence="1">
    <name type="scientific">Arundo donax</name>
    <name type="common">Giant reed</name>
    <name type="synonym">Donax arundinaceus</name>
    <dbReference type="NCBI Taxonomy" id="35708"/>
    <lineage>
        <taxon>Eukaryota</taxon>
        <taxon>Viridiplantae</taxon>
        <taxon>Streptophyta</taxon>
        <taxon>Embryophyta</taxon>
        <taxon>Tracheophyta</taxon>
        <taxon>Spermatophyta</taxon>
        <taxon>Magnoliopsida</taxon>
        <taxon>Liliopsida</taxon>
        <taxon>Poales</taxon>
        <taxon>Poaceae</taxon>
        <taxon>PACMAD clade</taxon>
        <taxon>Arundinoideae</taxon>
        <taxon>Arundineae</taxon>
        <taxon>Arundo</taxon>
    </lineage>
</organism>
<sequence>MLHLSNCVFSRQVSCNAVPFSRDKLAIMPFLSEKMKAHRVHYFIIL</sequence>
<name>A0A0A9C0Z2_ARUDO</name>
<dbReference type="AlphaFoldDB" id="A0A0A9C0Z2"/>
<evidence type="ECO:0000313" key="1">
    <source>
        <dbReference type="EMBL" id="JAD65187.1"/>
    </source>
</evidence>
<reference evidence="1" key="2">
    <citation type="journal article" date="2015" name="Data Brief">
        <title>Shoot transcriptome of the giant reed, Arundo donax.</title>
        <authorList>
            <person name="Barrero R.A."/>
            <person name="Guerrero F.D."/>
            <person name="Moolhuijzen P."/>
            <person name="Goolsby J.A."/>
            <person name="Tidwell J."/>
            <person name="Bellgard S.E."/>
            <person name="Bellgard M.I."/>
        </authorList>
    </citation>
    <scope>NUCLEOTIDE SEQUENCE</scope>
    <source>
        <tissue evidence="1">Shoot tissue taken approximately 20 cm above the soil surface</tissue>
    </source>
</reference>
<proteinExistence type="predicted"/>
<protein>
    <submittedName>
        <fullName evidence="1">Uncharacterized protein</fullName>
    </submittedName>
</protein>
<reference evidence="1" key="1">
    <citation type="submission" date="2014-09" db="EMBL/GenBank/DDBJ databases">
        <authorList>
            <person name="Magalhaes I.L.F."/>
            <person name="Oliveira U."/>
            <person name="Santos F.R."/>
            <person name="Vidigal T.H.D.A."/>
            <person name="Brescovit A.D."/>
            <person name="Santos A.J."/>
        </authorList>
    </citation>
    <scope>NUCLEOTIDE SEQUENCE</scope>
    <source>
        <tissue evidence="1">Shoot tissue taken approximately 20 cm above the soil surface</tissue>
    </source>
</reference>
<accession>A0A0A9C0Z2</accession>
<dbReference type="EMBL" id="GBRH01232708">
    <property type="protein sequence ID" value="JAD65187.1"/>
    <property type="molecule type" value="Transcribed_RNA"/>
</dbReference>